<dbReference type="GO" id="GO:0003700">
    <property type="term" value="F:DNA-binding transcription factor activity"/>
    <property type="evidence" value="ECO:0007669"/>
    <property type="project" value="InterPro"/>
</dbReference>
<dbReference type="FunFam" id="1.10.10.10:FF:000001">
    <property type="entry name" value="LysR family transcriptional regulator"/>
    <property type="match status" value="1"/>
</dbReference>
<dbReference type="PANTHER" id="PTHR30537">
    <property type="entry name" value="HTH-TYPE TRANSCRIPTIONAL REGULATOR"/>
    <property type="match status" value="1"/>
</dbReference>
<dbReference type="Gene3D" id="1.10.10.10">
    <property type="entry name" value="Winged helix-like DNA-binding domain superfamily/Winged helix DNA-binding domain"/>
    <property type="match status" value="1"/>
</dbReference>
<evidence type="ECO:0000313" key="6">
    <source>
        <dbReference type="EMBL" id="QGW81520.1"/>
    </source>
</evidence>
<proteinExistence type="inferred from homology"/>
<dbReference type="OrthoDB" id="9110639at2"/>
<evidence type="ECO:0000256" key="4">
    <source>
        <dbReference type="ARBA" id="ARBA00023163"/>
    </source>
</evidence>
<dbReference type="PRINTS" id="PR00039">
    <property type="entry name" value="HTHLYSR"/>
</dbReference>
<sequence>MTDRFDGIQTFLEVVESGSLTLAAERLNLTRSAVGKALARLEARLGVRLLQRTTRSQSLTEEGQAYYEHCLRAQAELEAAESGLESGRNEPRGRLRASLPLAFGHHHAAPALLGLIERYPQLQVDIAISDRVVDLVQEGYDLAVRIGELPDTDRLVARRLGEQTMRLAAAPAYLARFGRPADVTALAQHRGIDYCGPGQSQRWELSDTQGRAHTVHLPWHARLNDLQAVADAAIAGAGLAWLPNWLLARYVQSGQLEPVLTDHRAAAMPIHVLWPRARHMPAKTRCAVDALVAAMPACMEECRTRPVSTVRTRKTQGSRS</sequence>
<accession>A0A6I6H3K5</accession>
<dbReference type="PANTHER" id="PTHR30537:SF72">
    <property type="entry name" value="LYSR FAMILY TRANSCRIPTIONAL REGULATOR"/>
    <property type="match status" value="1"/>
</dbReference>
<dbReference type="Pfam" id="PF00126">
    <property type="entry name" value="HTH_1"/>
    <property type="match status" value="1"/>
</dbReference>
<dbReference type="Proteomes" id="UP000425817">
    <property type="component" value="Chromosome"/>
</dbReference>
<dbReference type="Pfam" id="PF03466">
    <property type="entry name" value="LysR_substrate"/>
    <property type="match status" value="1"/>
</dbReference>
<name>A0A6I6H3K5_VARPD</name>
<reference evidence="6 7" key="1">
    <citation type="submission" date="2019-12" db="EMBL/GenBank/DDBJ databases">
        <title>Hybrid Genome Assemblies of two High G+C Isolates from Undergraduate Microbiology Courses.</title>
        <authorList>
            <person name="Ne Ville C.J."/>
            <person name="Enright D."/>
            <person name="Hernandez I."/>
            <person name="Dodsworth J."/>
            <person name="Orwin P.M."/>
        </authorList>
    </citation>
    <scope>NUCLEOTIDE SEQUENCE [LARGE SCALE GENOMIC DNA]</scope>
    <source>
        <strain evidence="6 7">CSUSB</strain>
    </source>
</reference>
<dbReference type="AlphaFoldDB" id="A0A6I6H3K5"/>
<dbReference type="EMBL" id="CP046622">
    <property type="protein sequence ID" value="QGW81520.1"/>
    <property type="molecule type" value="Genomic_DNA"/>
</dbReference>
<evidence type="ECO:0000256" key="1">
    <source>
        <dbReference type="ARBA" id="ARBA00009437"/>
    </source>
</evidence>
<dbReference type="InterPro" id="IPR036388">
    <property type="entry name" value="WH-like_DNA-bd_sf"/>
</dbReference>
<gene>
    <name evidence="6" type="ORF">GOQ09_07915</name>
</gene>
<keyword evidence="2" id="KW-0805">Transcription regulation</keyword>
<dbReference type="InterPro" id="IPR000847">
    <property type="entry name" value="LysR_HTH_N"/>
</dbReference>
<dbReference type="Gene3D" id="3.40.190.290">
    <property type="match status" value="1"/>
</dbReference>
<dbReference type="InterPro" id="IPR058163">
    <property type="entry name" value="LysR-type_TF_proteobact-type"/>
</dbReference>
<protein>
    <submittedName>
        <fullName evidence="6">LysR family transcriptional regulator</fullName>
    </submittedName>
</protein>
<dbReference type="SUPFAM" id="SSF46785">
    <property type="entry name" value="Winged helix' DNA-binding domain"/>
    <property type="match status" value="1"/>
</dbReference>
<evidence type="ECO:0000313" key="7">
    <source>
        <dbReference type="Proteomes" id="UP000425817"/>
    </source>
</evidence>
<dbReference type="GO" id="GO:0043565">
    <property type="term" value="F:sequence-specific DNA binding"/>
    <property type="evidence" value="ECO:0007669"/>
    <property type="project" value="TreeGrafter"/>
</dbReference>
<dbReference type="SUPFAM" id="SSF53850">
    <property type="entry name" value="Periplasmic binding protein-like II"/>
    <property type="match status" value="1"/>
</dbReference>
<keyword evidence="3" id="KW-0238">DNA-binding</keyword>
<comment type="similarity">
    <text evidence="1">Belongs to the LysR transcriptional regulatory family.</text>
</comment>
<keyword evidence="4" id="KW-0804">Transcription</keyword>
<feature type="domain" description="HTH lysR-type" evidence="5">
    <location>
        <begin position="1"/>
        <end position="60"/>
    </location>
</feature>
<evidence type="ECO:0000256" key="3">
    <source>
        <dbReference type="ARBA" id="ARBA00023125"/>
    </source>
</evidence>
<dbReference type="RefSeq" id="WP_157612943.1">
    <property type="nucleotide sequence ID" value="NZ_CP046622.1"/>
</dbReference>
<organism evidence="6 7">
    <name type="scientific">Variovorax paradoxus</name>
    <dbReference type="NCBI Taxonomy" id="34073"/>
    <lineage>
        <taxon>Bacteria</taxon>
        <taxon>Pseudomonadati</taxon>
        <taxon>Pseudomonadota</taxon>
        <taxon>Betaproteobacteria</taxon>
        <taxon>Burkholderiales</taxon>
        <taxon>Comamonadaceae</taxon>
        <taxon>Variovorax</taxon>
    </lineage>
</organism>
<evidence type="ECO:0000259" key="5">
    <source>
        <dbReference type="PROSITE" id="PS50931"/>
    </source>
</evidence>
<dbReference type="InterPro" id="IPR005119">
    <property type="entry name" value="LysR_subst-bd"/>
</dbReference>
<dbReference type="GO" id="GO:0006351">
    <property type="term" value="P:DNA-templated transcription"/>
    <property type="evidence" value="ECO:0007669"/>
    <property type="project" value="TreeGrafter"/>
</dbReference>
<dbReference type="PROSITE" id="PS50931">
    <property type="entry name" value="HTH_LYSR"/>
    <property type="match status" value="1"/>
</dbReference>
<evidence type="ECO:0000256" key="2">
    <source>
        <dbReference type="ARBA" id="ARBA00023015"/>
    </source>
</evidence>
<dbReference type="InterPro" id="IPR036390">
    <property type="entry name" value="WH_DNA-bd_sf"/>
</dbReference>